<proteinExistence type="predicted"/>
<keyword evidence="2" id="KW-1185">Reference proteome</keyword>
<dbReference type="EMBL" id="MPDP01000262">
    <property type="protein sequence ID" value="KAK1465459.1"/>
    <property type="molecule type" value="Genomic_DNA"/>
</dbReference>
<name>A0AAI9UVB8_9PEZI</name>
<accession>A0AAI9UVB8</accession>
<reference evidence="1" key="1">
    <citation type="submission" date="2016-11" db="EMBL/GenBank/DDBJ databases">
        <title>The genome sequence of Colletotrichum cuscutae.</title>
        <authorList>
            <person name="Baroncelli R."/>
        </authorList>
    </citation>
    <scope>NUCLEOTIDE SEQUENCE</scope>
    <source>
        <strain evidence="1">IMI 304802</strain>
    </source>
</reference>
<comment type="caution">
    <text evidence="1">The sequence shown here is derived from an EMBL/GenBank/DDBJ whole genome shotgun (WGS) entry which is preliminary data.</text>
</comment>
<dbReference type="Proteomes" id="UP001239213">
    <property type="component" value="Unassembled WGS sequence"/>
</dbReference>
<evidence type="ECO:0000313" key="2">
    <source>
        <dbReference type="Proteomes" id="UP001239213"/>
    </source>
</evidence>
<gene>
    <name evidence="1" type="ORF">CCUS01_07577</name>
</gene>
<organism evidence="1 2">
    <name type="scientific">Colletotrichum cuscutae</name>
    <dbReference type="NCBI Taxonomy" id="1209917"/>
    <lineage>
        <taxon>Eukaryota</taxon>
        <taxon>Fungi</taxon>
        <taxon>Dikarya</taxon>
        <taxon>Ascomycota</taxon>
        <taxon>Pezizomycotina</taxon>
        <taxon>Sordariomycetes</taxon>
        <taxon>Hypocreomycetidae</taxon>
        <taxon>Glomerellales</taxon>
        <taxon>Glomerellaceae</taxon>
        <taxon>Colletotrichum</taxon>
        <taxon>Colletotrichum acutatum species complex</taxon>
    </lineage>
</organism>
<evidence type="ECO:0000313" key="1">
    <source>
        <dbReference type="EMBL" id="KAK1465459.1"/>
    </source>
</evidence>
<protein>
    <submittedName>
        <fullName evidence="1">Uncharacterized protein</fullName>
    </submittedName>
</protein>
<dbReference type="AlphaFoldDB" id="A0AAI9UVB8"/>
<sequence length="96" mass="10551">MRGGGQKPVSRAVEVVVVSWKGARVNFIPYRKWVKPQGRGLSIVQDLPSRRPAERVMPVSGPGHLLRTSERSDHAFAPRWKGPALACSALAARLIQ</sequence>